<comment type="function">
    <text evidence="5">May play a role in anterograde transport of membrane proteins from the endoplasmic reticulum to the Golgi.</text>
</comment>
<feature type="transmembrane region" description="Helical" evidence="5">
    <location>
        <begin position="48"/>
        <end position="67"/>
    </location>
</feature>
<accession>A0A8I6SQL3</accession>
<evidence type="ECO:0000313" key="9">
    <source>
        <dbReference type="Proteomes" id="UP000494040"/>
    </source>
</evidence>
<keyword evidence="9" id="KW-1185">Reference proteome</keyword>
<dbReference type="GO" id="GO:0006888">
    <property type="term" value="P:endoplasmic reticulum to Golgi vesicle-mediated transport"/>
    <property type="evidence" value="ECO:0007669"/>
    <property type="project" value="UniProtKB-UniRule"/>
</dbReference>
<evidence type="ECO:0000256" key="6">
    <source>
        <dbReference type="SAM" id="MobiDB-lite"/>
    </source>
</evidence>
<dbReference type="PANTHER" id="PTHR12701:SF20">
    <property type="entry name" value="ENDOPLASMIC RETICULUM TRANSMEMBRANE PROTEIN"/>
    <property type="match status" value="1"/>
</dbReference>
<dbReference type="GO" id="GO:0006886">
    <property type="term" value="P:intracellular protein transport"/>
    <property type="evidence" value="ECO:0007669"/>
    <property type="project" value="UniProtKB-UniRule"/>
</dbReference>
<evidence type="ECO:0000313" key="8">
    <source>
        <dbReference type="EnsemblMetazoa" id="XP_014262197.1"/>
    </source>
</evidence>
<keyword evidence="5" id="KW-0813">Transport</keyword>
<keyword evidence="5" id="KW-0931">ER-Golgi transport</keyword>
<keyword evidence="2 5" id="KW-0812">Transmembrane</keyword>
<dbReference type="PANTHER" id="PTHR12701">
    <property type="entry name" value="BCR-ASSOCIATED PROTEIN, BAP"/>
    <property type="match status" value="1"/>
</dbReference>
<comment type="similarity">
    <text evidence="5">Belongs to the BCAP29/BCAP31 family.</text>
</comment>
<dbReference type="OrthoDB" id="435607at2759"/>
<evidence type="ECO:0000256" key="5">
    <source>
        <dbReference type="RuleBase" id="RU367026"/>
    </source>
</evidence>
<dbReference type="GO" id="GO:0070973">
    <property type="term" value="P:protein localization to endoplasmic reticulum exit site"/>
    <property type="evidence" value="ECO:0007669"/>
    <property type="project" value="UniProtKB-UniRule"/>
</dbReference>
<evidence type="ECO:0000256" key="1">
    <source>
        <dbReference type="ARBA" id="ARBA00004141"/>
    </source>
</evidence>
<keyword evidence="5" id="KW-0653">Protein transport</keyword>
<evidence type="ECO:0000256" key="4">
    <source>
        <dbReference type="ARBA" id="ARBA00023136"/>
    </source>
</evidence>
<dbReference type="Gene3D" id="1.20.5.110">
    <property type="match status" value="1"/>
</dbReference>
<comment type="subcellular location">
    <subcellularLocation>
        <location evidence="5">Endoplasmic reticulum membrane</location>
        <topology evidence="5">Multi-pass membrane protein</topology>
    </subcellularLocation>
    <subcellularLocation>
        <location evidence="1">Membrane</location>
        <topology evidence="1">Multi-pass membrane protein</topology>
    </subcellularLocation>
</comment>
<feature type="transmembrane region" description="Helical" evidence="5">
    <location>
        <begin position="7"/>
        <end position="28"/>
    </location>
</feature>
<dbReference type="GeneID" id="106674152"/>
<proteinExistence type="inferred from homology"/>
<evidence type="ECO:0000256" key="2">
    <source>
        <dbReference type="ARBA" id="ARBA00022692"/>
    </source>
</evidence>
<evidence type="ECO:0000259" key="7">
    <source>
        <dbReference type="Pfam" id="PF05529"/>
    </source>
</evidence>
<keyword evidence="3 5" id="KW-1133">Transmembrane helix</keyword>
<dbReference type="AlphaFoldDB" id="A0A8I6SQL3"/>
<feature type="domain" description="BAP29/BAP31 transmembrane" evidence="7">
    <location>
        <begin position="1"/>
        <end position="134"/>
    </location>
</feature>
<dbReference type="Proteomes" id="UP000494040">
    <property type="component" value="Unassembled WGS sequence"/>
</dbReference>
<dbReference type="InterPro" id="IPR008417">
    <property type="entry name" value="BAP29/BAP31"/>
</dbReference>
<feature type="transmembrane region" description="Helical" evidence="5">
    <location>
        <begin position="102"/>
        <end position="119"/>
    </location>
</feature>
<dbReference type="KEGG" id="clec:106674152"/>
<sequence length="230" mass="26408">MSLQWTLVAGFLYVEIAVVGLFVLPFISAKRWHQFFKSRFVQVLRNQANWYFGFVLLILVLFLLDAIREMRKYSNKEHLDASHHLESELQISMRLFRAQRNFYISGFSLFLSIVIRRFVSLLSSQATLMVEKEAVLKQAVSASKAARNLMSQGAGEAAQNSSNEAHQEEVNKLNEKINELTEELAKMTKDKEAALTQAKNVGQEFDKLLDQHNKLEEKLNATSQESKKDH</sequence>
<dbReference type="GO" id="GO:0005789">
    <property type="term" value="C:endoplasmic reticulum membrane"/>
    <property type="evidence" value="ECO:0007669"/>
    <property type="project" value="UniProtKB-SubCell"/>
</dbReference>
<dbReference type="InterPro" id="IPR040463">
    <property type="entry name" value="BAP29/BAP31_N"/>
</dbReference>
<dbReference type="Pfam" id="PF05529">
    <property type="entry name" value="Bap31"/>
    <property type="match status" value="1"/>
</dbReference>
<keyword evidence="5" id="KW-0256">Endoplasmic reticulum</keyword>
<protein>
    <recommendedName>
        <fullName evidence="5">Endoplasmic reticulum transmembrane protein</fullName>
    </recommendedName>
</protein>
<dbReference type="OMA" id="EMGLFML"/>
<organism evidence="8 9">
    <name type="scientific">Cimex lectularius</name>
    <name type="common">Bed bug</name>
    <name type="synonym">Acanthia lectularia</name>
    <dbReference type="NCBI Taxonomy" id="79782"/>
    <lineage>
        <taxon>Eukaryota</taxon>
        <taxon>Metazoa</taxon>
        <taxon>Ecdysozoa</taxon>
        <taxon>Arthropoda</taxon>
        <taxon>Hexapoda</taxon>
        <taxon>Insecta</taxon>
        <taxon>Pterygota</taxon>
        <taxon>Neoptera</taxon>
        <taxon>Paraneoptera</taxon>
        <taxon>Hemiptera</taxon>
        <taxon>Heteroptera</taxon>
        <taxon>Panheteroptera</taxon>
        <taxon>Cimicomorpha</taxon>
        <taxon>Cimicidae</taxon>
        <taxon>Cimex</taxon>
    </lineage>
</organism>
<reference evidence="8" key="1">
    <citation type="submission" date="2022-01" db="UniProtKB">
        <authorList>
            <consortium name="EnsemblMetazoa"/>
        </authorList>
    </citation>
    <scope>IDENTIFICATION</scope>
</reference>
<keyword evidence="4 5" id="KW-0472">Membrane</keyword>
<name>A0A8I6SQL3_CIMLE</name>
<feature type="region of interest" description="Disordered" evidence="6">
    <location>
        <begin position="151"/>
        <end position="170"/>
    </location>
</feature>
<dbReference type="RefSeq" id="XP_014262197.1">
    <property type="nucleotide sequence ID" value="XM_014406711.2"/>
</dbReference>
<dbReference type="EnsemblMetazoa" id="XM_014406711.2">
    <property type="protein sequence ID" value="XP_014262197.1"/>
    <property type="gene ID" value="LOC106674152"/>
</dbReference>
<evidence type="ECO:0000256" key="3">
    <source>
        <dbReference type="ARBA" id="ARBA00022989"/>
    </source>
</evidence>